<dbReference type="InterPro" id="IPR011006">
    <property type="entry name" value="CheY-like_superfamily"/>
</dbReference>
<accession>A0ABU3QYA3</accession>
<evidence type="ECO:0000256" key="1">
    <source>
        <dbReference type="ARBA" id="ARBA00023125"/>
    </source>
</evidence>
<dbReference type="CDD" id="cd00383">
    <property type="entry name" value="trans_reg_C"/>
    <property type="match status" value="1"/>
</dbReference>
<dbReference type="SMART" id="SM00862">
    <property type="entry name" value="Trans_reg_C"/>
    <property type="match status" value="1"/>
</dbReference>
<comment type="caution">
    <text evidence="6">The sequence shown here is derived from an EMBL/GenBank/DDBJ whole genome shotgun (WGS) entry which is preliminary data.</text>
</comment>
<dbReference type="InterPro" id="IPR036388">
    <property type="entry name" value="WH-like_DNA-bd_sf"/>
</dbReference>
<reference evidence="6 7" key="1">
    <citation type="submission" date="2023-10" db="EMBL/GenBank/DDBJ databases">
        <title>Psychrosphaera aquimaarina strain SW33 isolated from seawater.</title>
        <authorList>
            <person name="Bayburt H."/>
            <person name="Kim J.M."/>
            <person name="Choi B.J."/>
            <person name="Jeon C.O."/>
        </authorList>
    </citation>
    <scope>NUCLEOTIDE SEQUENCE [LARGE SCALE GENOMIC DNA]</scope>
    <source>
        <strain evidence="6 7">KCTC 52743</strain>
    </source>
</reference>
<dbReference type="Pfam" id="PF00072">
    <property type="entry name" value="Response_reg"/>
    <property type="match status" value="1"/>
</dbReference>
<evidence type="ECO:0000313" key="7">
    <source>
        <dbReference type="Proteomes" id="UP001257914"/>
    </source>
</evidence>
<dbReference type="Pfam" id="PF00486">
    <property type="entry name" value="Trans_reg_C"/>
    <property type="match status" value="1"/>
</dbReference>
<dbReference type="SUPFAM" id="SSF52172">
    <property type="entry name" value="CheY-like"/>
    <property type="match status" value="1"/>
</dbReference>
<dbReference type="SUPFAM" id="SSF46894">
    <property type="entry name" value="C-terminal effector domain of the bipartite response regulators"/>
    <property type="match status" value="1"/>
</dbReference>
<sequence>MENQQHILLVEDEQSLSDWIAEYLTMRGFKVTQTARGDDAVTLIQSLNPDLVLLDGMLPGMDGVDVCKTVRPEFSNAIIMITARDEEADEVLGLEMGADDFLVKPIRARALLSRIKILLNKQNQTSSAPSDDPLANDPSNDNELRFNKLIINASTRQVTLADEQINLSTKEFDVLWLLANRAGQVVSREQLVTDLRGFEYDGFDRSIDLQVSRLRKKLNGKNVDKSTDNQTDRIKTIWGKGYLFVKDVW</sequence>
<dbReference type="EMBL" id="JAWCUA010000003">
    <property type="protein sequence ID" value="MDU0112390.1"/>
    <property type="molecule type" value="Genomic_DNA"/>
</dbReference>
<keyword evidence="2" id="KW-0597">Phosphoprotein</keyword>
<feature type="domain" description="OmpR/PhoB-type" evidence="5">
    <location>
        <begin position="141"/>
        <end position="246"/>
    </location>
</feature>
<dbReference type="SMART" id="SM00448">
    <property type="entry name" value="REC"/>
    <property type="match status" value="1"/>
</dbReference>
<dbReference type="Gene3D" id="1.10.10.10">
    <property type="entry name" value="Winged helix-like DNA-binding domain superfamily/Winged helix DNA-binding domain"/>
    <property type="match status" value="1"/>
</dbReference>
<name>A0ABU3QYA3_9GAMM</name>
<feature type="modified residue" description="4-aspartylphosphate" evidence="2">
    <location>
        <position position="55"/>
    </location>
</feature>
<dbReference type="InterPro" id="IPR039420">
    <property type="entry name" value="WalR-like"/>
</dbReference>
<keyword evidence="1 3" id="KW-0238">DNA-binding</keyword>
<dbReference type="PANTHER" id="PTHR48111:SF47">
    <property type="entry name" value="TRANSCRIPTIONAL REGULATORY PROTEIN RSTA"/>
    <property type="match status" value="1"/>
</dbReference>
<dbReference type="InterPro" id="IPR001789">
    <property type="entry name" value="Sig_transdc_resp-reg_receiver"/>
</dbReference>
<dbReference type="Gene3D" id="3.40.50.2300">
    <property type="match status" value="1"/>
</dbReference>
<dbReference type="InterPro" id="IPR001867">
    <property type="entry name" value="OmpR/PhoB-type_DNA-bd"/>
</dbReference>
<feature type="DNA-binding region" description="OmpR/PhoB-type" evidence="3">
    <location>
        <begin position="141"/>
        <end position="246"/>
    </location>
</feature>
<evidence type="ECO:0000256" key="3">
    <source>
        <dbReference type="PROSITE-ProRule" id="PRU01091"/>
    </source>
</evidence>
<dbReference type="RefSeq" id="WP_315946130.1">
    <property type="nucleotide sequence ID" value="NZ_JAWCUA010000003.1"/>
</dbReference>
<evidence type="ECO:0000313" key="6">
    <source>
        <dbReference type="EMBL" id="MDU0112390.1"/>
    </source>
</evidence>
<protein>
    <submittedName>
        <fullName evidence="6">Response regulator</fullName>
    </submittedName>
</protein>
<dbReference type="InterPro" id="IPR016032">
    <property type="entry name" value="Sig_transdc_resp-reg_C-effctor"/>
</dbReference>
<dbReference type="Gene3D" id="6.10.250.690">
    <property type="match status" value="1"/>
</dbReference>
<dbReference type="PROSITE" id="PS50110">
    <property type="entry name" value="RESPONSE_REGULATORY"/>
    <property type="match status" value="1"/>
</dbReference>
<evidence type="ECO:0000259" key="5">
    <source>
        <dbReference type="PROSITE" id="PS51755"/>
    </source>
</evidence>
<evidence type="ECO:0000259" key="4">
    <source>
        <dbReference type="PROSITE" id="PS50110"/>
    </source>
</evidence>
<dbReference type="PANTHER" id="PTHR48111">
    <property type="entry name" value="REGULATOR OF RPOS"/>
    <property type="match status" value="1"/>
</dbReference>
<keyword evidence="7" id="KW-1185">Reference proteome</keyword>
<feature type="domain" description="Response regulatory" evidence="4">
    <location>
        <begin position="6"/>
        <end position="119"/>
    </location>
</feature>
<dbReference type="Proteomes" id="UP001257914">
    <property type="component" value="Unassembled WGS sequence"/>
</dbReference>
<evidence type="ECO:0000256" key="2">
    <source>
        <dbReference type="PROSITE-ProRule" id="PRU00169"/>
    </source>
</evidence>
<organism evidence="6 7">
    <name type="scientific">Psychrosphaera aquimarina</name>
    <dbReference type="NCBI Taxonomy" id="2044854"/>
    <lineage>
        <taxon>Bacteria</taxon>
        <taxon>Pseudomonadati</taxon>
        <taxon>Pseudomonadota</taxon>
        <taxon>Gammaproteobacteria</taxon>
        <taxon>Alteromonadales</taxon>
        <taxon>Pseudoalteromonadaceae</taxon>
        <taxon>Psychrosphaera</taxon>
    </lineage>
</organism>
<gene>
    <name evidence="6" type="ORF">RT723_05120</name>
</gene>
<dbReference type="PROSITE" id="PS51755">
    <property type="entry name" value="OMPR_PHOB"/>
    <property type="match status" value="1"/>
</dbReference>
<proteinExistence type="predicted"/>